<reference evidence="2 3" key="1">
    <citation type="journal article" date="2015" name="Int. J. Syst. Evol. Microbiol.">
        <title>Aestuariivita atlantica sp. nov., isolated from deep sea sediment of the Atlantic Ocean.</title>
        <authorList>
            <person name="Li G."/>
            <person name="Lai Q."/>
            <person name="Du Y."/>
            <person name="Liu X."/>
            <person name="Sun F."/>
            <person name="Shao Z."/>
        </authorList>
    </citation>
    <scope>NUCLEOTIDE SEQUENCE [LARGE SCALE GENOMIC DNA]</scope>
    <source>
        <strain evidence="2 3">22II-S11-z3</strain>
    </source>
</reference>
<gene>
    <name evidence="2" type="ORF">ATO11_06980</name>
</gene>
<dbReference type="RefSeq" id="WP_050530138.1">
    <property type="nucleotide sequence ID" value="NZ_AQQZ01000003.1"/>
</dbReference>
<dbReference type="Proteomes" id="UP000036938">
    <property type="component" value="Unassembled WGS sequence"/>
</dbReference>
<protein>
    <recommendedName>
        <fullName evidence="4">Esterase</fullName>
    </recommendedName>
</protein>
<accession>A0A0L1JQJ1</accession>
<dbReference type="OrthoDB" id="9797755at2"/>
<evidence type="ECO:0000313" key="3">
    <source>
        <dbReference type="Proteomes" id="UP000036938"/>
    </source>
</evidence>
<comment type="caution">
    <text evidence="2">The sequence shown here is derived from an EMBL/GenBank/DDBJ whole genome shotgun (WGS) entry which is preliminary data.</text>
</comment>
<dbReference type="STRING" id="1317121.ATO11_06980"/>
<sequence length="347" mass="37758">MKRRAFLSASTAALAAGCAPNEIVRTLAPDMATTQIERVHLVAARELGATDPLFGQKRVPGLHFGWADVSIPPVHALGEIEWPRPKETPDPALHFLMADQKVLPSMASLDATLSAAPGGNERLLFVHGYNTRLPGLIYRVAQMSADFRPPHPLTAFAWPSGGDGRAYLYDRDSAIFARDDLETTLQGLTRTGKVTLLAHSLGGFLTMEALRGLAKKGDRRTLSRINGVVLMSPDIDPDVFRRQAEAIGTLPQPFFLFVGQRDRALRLSSFLRGSKPQLGLIDSAEAVAGLPVTVIDFTNLSEGEDFDHFVPITSPSAIRQLRGLFDLLEQGNAGFDRFVQLGERGPT</sequence>
<name>A0A0L1JQJ1_9RHOB</name>
<dbReference type="Pfam" id="PF05990">
    <property type="entry name" value="DUF900"/>
    <property type="match status" value="1"/>
</dbReference>
<keyword evidence="3" id="KW-1185">Reference proteome</keyword>
<dbReference type="PANTHER" id="PTHR36513">
    <property type="entry name" value="ABC TRANSMEMBRANE TYPE-1 DOMAIN-CONTAINING PROTEIN"/>
    <property type="match status" value="1"/>
</dbReference>
<dbReference type="PANTHER" id="PTHR36513:SF1">
    <property type="entry name" value="TRANSMEMBRANE PROTEIN"/>
    <property type="match status" value="1"/>
</dbReference>
<dbReference type="PATRIC" id="fig|1317121.7.peg.1999"/>
<dbReference type="AlphaFoldDB" id="A0A0L1JQJ1"/>
<organism evidence="2 3">
    <name type="scientific">Pseudaestuariivita atlantica</name>
    <dbReference type="NCBI Taxonomy" id="1317121"/>
    <lineage>
        <taxon>Bacteria</taxon>
        <taxon>Pseudomonadati</taxon>
        <taxon>Pseudomonadota</taxon>
        <taxon>Alphaproteobacteria</taxon>
        <taxon>Rhodobacterales</taxon>
        <taxon>Paracoccaceae</taxon>
        <taxon>Pseudaestuariivita</taxon>
    </lineage>
</organism>
<feature type="chain" id="PRO_5012881556" description="Esterase" evidence="1">
    <location>
        <begin position="16"/>
        <end position="347"/>
    </location>
</feature>
<dbReference type="Gene3D" id="3.40.50.1820">
    <property type="entry name" value="alpha/beta hydrolase"/>
    <property type="match status" value="1"/>
</dbReference>
<feature type="signal peptide" evidence="1">
    <location>
        <begin position="1"/>
        <end position="15"/>
    </location>
</feature>
<dbReference type="PROSITE" id="PS51257">
    <property type="entry name" value="PROKAR_LIPOPROTEIN"/>
    <property type="match status" value="1"/>
</dbReference>
<evidence type="ECO:0000256" key="1">
    <source>
        <dbReference type="SAM" id="SignalP"/>
    </source>
</evidence>
<keyword evidence="1" id="KW-0732">Signal</keyword>
<evidence type="ECO:0008006" key="4">
    <source>
        <dbReference type="Google" id="ProtNLM"/>
    </source>
</evidence>
<dbReference type="InterPro" id="IPR010297">
    <property type="entry name" value="DUF900_hydrolase"/>
</dbReference>
<proteinExistence type="predicted"/>
<dbReference type="InterPro" id="IPR029058">
    <property type="entry name" value="AB_hydrolase_fold"/>
</dbReference>
<dbReference type="SUPFAM" id="SSF53474">
    <property type="entry name" value="alpha/beta-Hydrolases"/>
    <property type="match status" value="1"/>
</dbReference>
<evidence type="ECO:0000313" key="2">
    <source>
        <dbReference type="EMBL" id="KNG94000.1"/>
    </source>
</evidence>
<dbReference type="EMBL" id="AQQZ01000003">
    <property type="protein sequence ID" value="KNG94000.1"/>
    <property type="molecule type" value="Genomic_DNA"/>
</dbReference>